<dbReference type="PRINTS" id="PR00111">
    <property type="entry name" value="ABHYDROLASE"/>
</dbReference>
<dbReference type="Pfam" id="PF00561">
    <property type="entry name" value="Abhydrolase_1"/>
    <property type="match status" value="1"/>
</dbReference>
<reference evidence="3" key="1">
    <citation type="journal article" date="2021" name="Science">
        <title>Hunting the eagle killer: A cyanobacterial neurotoxin causes vacuolar myelinopathy.</title>
        <authorList>
            <person name="Breinlinger S."/>
            <person name="Phillips T.J."/>
            <person name="Haram B.N."/>
            <person name="Mares J."/>
            <person name="Martinez Yerena J.A."/>
            <person name="Hrouzek P."/>
            <person name="Sobotka R."/>
            <person name="Henderson W.M."/>
            <person name="Schmieder P."/>
            <person name="Williams S.M."/>
            <person name="Lauderdale J.D."/>
            <person name="Wilde H.D."/>
            <person name="Gerrin W."/>
            <person name="Kust A."/>
            <person name="Washington J.W."/>
            <person name="Wagner C."/>
            <person name="Geier B."/>
            <person name="Liebeke M."/>
            <person name="Enke H."/>
            <person name="Niedermeyer T.H.J."/>
            <person name="Wilde S.B."/>
        </authorList>
    </citation>
    <scope>NUCLEOTIDE SEQUENCE [LARGE SCALE GENOMIC DNA]</scope>
    <source>
        <strain evidence="3">Thurmond2011</strain>
    </source>
</reference>
<dbReference type="PANTHER" id="PTHR43689:SF8">
    <property type="entry name" value="ALPHA_BETA-HYDROLASES SUPERFAMILY PROTEIN"/>
    <property type="match status" value="1"/>
</dbReference>
<evidence type="ECO:0000313" key="3">
    <source>
        <dbReference type="Proteomes" id="UP000667802"/>
    </source>
</evidence>
<dbReference type="GO" id="GO:0016787">
    <property type="term" value="F:hydrolase activity"/>
    <property type="evidence" value="ECO:0007669"/>
    <property type="project" value="UniProtKB-KW"/>
</dbReference>
<dbReference type="Gene3D" id="3.40.50.1820">
    <property type="entry name" value="alpha/beta hydrolase"/>
    <property type="match status" value="1"/>
</dbReference>
<dbReference type="AlphaFoldDB" id="A0AAP5I648"/>
<gene>
    <name evidence="2" type="ORF">G7B40_004645</name>
</gene>
<protein>
    <submittedName>
        <fullName evidence="2">Alpha/beta hydrolase</fullName>
    </submittedName>
</protein>
<evidence type="ECO:0000313" key="2">
    <source>
        <dbReference type="EMBL" id="MDR9893863.1"/>
    </source>
</evidence>
<dbReference type="Proteomes" id="UP000667802">
    <property type="component" value="Unassembled WGS sequence"/>
</dbReference>
<keyword evidence="2" id="KW-0378">Hydrolase</keyword>
<dbReference type="PRINTS" id="PR00412">
    <property type="entry name" value="EPOXHYDRLASE"/>
</dbReference>
<evidence type="ECO:0000259" key="1">
    <source>
        <dbReference type="Pfam" id="PF00561"/>
    </source>
</evidence>
<dbReference type="InterPro" id="IPR029058">
    <property type="entry name" value="AB_hydrolase_fold"/>
</dbReference>
<dbReference type="SUPFAM" id="SSF53474">
    <property type="entry name" value="alpha/beta-Hydrolases"/>
    <property type="match status" value="1"/>
</dbReference>
<keyword evidence="3" id="KW-1185">Reference proteome</keyword>
<accession>A0AAP5I648</accession>
<dbReference type="EMBL" id="JAALHA020000001">
    <property type="protein sequence ID" value="MDR9893863.1"/>
    <property type="molecule type" value="Genomic_DNA"/>
</dbReference>
<dbReference type="PANTHER" id="PTHR43689">
    <property type="entry name" value="HYDROLASE"/>
    <property type="match status" value="1"/>
</dbReference>
<organism evidence="2 3">
    <name type="scientific">Aetokthonos hydrillicola Thurmond2011</name>
    <dbReference type="NCBI Taxonomy" id="2712845"/>
    <lineage>
        <taxon>Bacteria</taxon>
        <taxon>Bacillati</taxon>
        <taxon>Cyanobacteriota</taxon>
        <taxon>Cyanophyceae</taxon>
        <taxon>Nostocales</taxon>
        <taxon>Hapalosiphonaceae</taxon>
        <taxon>Aetokthonos</taxon>
    </lineage>
</organism>
<proteinExistence type="predicted"/>
<comment type="caution">
    <text evidence="2">The sequence shown here is derived from an EMBL/GenBank/DDBJ whole genome shotgun (WGS) entry which is preliminary data.</text>
</comment>
<sequence>MFPNFLPTTVSQLTEATSIALAQSIEQTAISTPLSPQPINTTYVHQGSGGIPLLLIHGFDSSILEFRRVLPLLAAHHETLAVDLLGFGFTDKPAGIPFSKASIKTHLYYSWKSLINQPVILVGASMGGAAAIDFTLTYPEVVQKLVLIDSAGITGSSPLGKLIFPPFDYLATEFLRNPKVRSSITRTAYKNKELASLDALLCAGLHVEISSWSKALIAFTKSGGYNAFRWKQLQQIAPPTLILWGDTDKILGTGDASKFKRAIPQSELIWIKDCGHVPHLEQPQITTQHIVDFIQR</sequence>
<dbReference type="InterPro" id="IPR000639">
    <property type="entry name" value="Epox_hydrolase-like"/>
</dbReference>
<dbReference type="InterPro" id="IPR000073">
    <property type="entry name" value="AB_hydrolase_1"/>
</dbReference>
<name>A0AAP5I648_9CYAN</name>
<dbReference type="RefSeq" id="WP_208348781.1">
    <property type="nucleotide sequence ID" value="NZ_JAALHA020000001.1"/>
</dbReference>
<feature type="domain" description="AB hydrolase-1" evidence="1">
    <location>
        <begin position="52"/>
        <end position="283"/>
    </location>
</feature>